<accession>A0A8J2HTL4</accession>
<feature type="region of interest" description="Disordered" evidence="1">
    <location>
        <begin position="168"/>
        <end position="247"/>
    </location>
</feature>
<dbReference type="Proteomes" id="UP000676310">
    <property type="component" value="Unassembled WGS sequence"/>
</dbReference>
<feature type="compositionally biased region" description="Polar residues" evidence="1">
    <location>
        <begin position="10"/>
        <end position="21"/>
    </location>
</feature>
<feature type="compositionally biased region" description="Polar residues" evidence="1">
    <location>
        <begin position="179"/>
        <end position="194"/>
    </location>
</feature>
<dbReference type="AlphaFoldDB" id="A0A8J2HTL4"/>
<dbReference type="GeneID" id="67011545"/>
<evidence type="ECO:0000256" key="1">
    <source>
        <dbReference type="SAM" id="MobiDB-lite"/>
    </source>
</evidence>
<evidence type="ECO:0000313" key="3">
    <source>
        <dbReference type="Proteomes" id="UP000676310"/>
    </source>
</evidence>
<proteinExistence type="predicted"/>
<feature type="compositionally biased region" description="Polar residues" evidence="1">
    <location>
        <begin position="230"/>
        <end position="247"/>
    </location>
</feature>
<reference evidence="2" key="1">
    <citation type="submission" date="2021-05" db="EMBL/GenBank/DDBJ databases">
        <authorList>
            <person name="Stam R."/>
        </authorList>
    </citation>
    <scope>NUCLEOTIDE SEQUENCE</scope>
    <source>
        <strain evidence="2">CS162</strain>
    </source>
</reference>
<organism evidence="2 3">
    <name type="scientific">Alternaria atra</name>
    <dbReference type="NCBI Taxonomy" id="119953"/>
    <lineage>
        <taxon>Eukaryota</taxon>
        <taxon>Fungi</taxon>
        <taxon>Dikarya</taxon>
        <taxon>Ascomycota</taxon>
        <taxon>Pezizomycotina</taxon>
        <taxon>Dothideomycetes</taxon>
        <taxon>Pleosporomycetidae</taxon>
        <taxon>Pleosporales</taxon>
        <taxon>Pleosporineae</taxon>
        <taxon>Pleosporaceae</taxon>
        <taxon>Alternaria</taxon>
        <taxon>Alternaria sect. Ulocladioides</taxon>
    </lineage>
</organism>
<sequence length="349" mass="38934">MPDGRHALHTPSNSAGSVKSHASSLAAAAGMERIYLMSDDESEDQPVTSIRGPGKYNLIGDQVVFDRGFGASQVGVEELIPVQHQSGKQRLVTVKRAVNITWRRRNELRSRLNTFYVVPADMLDSDVLLASDEYSAPNKADTSVTIKDAREAHPPQGRYAQGFGRVEEIDPTMPPHMPTAQTYPSQQFRPSPNIQRAYDSTHATRDSQREPVAGSSAPAAHSRHRDHPQPTDTTTFQVPQAPSSSQIQVTGLWDNTPIKMTFDPDASGEAFYQAFHQWAVRRERDGDLERQRMTLFIKASKSTSEKEAFDLCLEEGELEELWETAVEYIQDNKRSKAPHLYVTVKMDAG</sequence>
<protein>
    <submittedName>
        <fullName evidence="2">Uncharacterized protein</fullName>
    </submittedName>
</protein>
<dbReference type="EMBL" id="CAJRGZ010000015">
    <property type="protein sequence ID" value="CAG5142324.1"/>
    <property type="molecule type" value="Genomic_DNA"/>
</dbReference>
<name>A0A8J2HTL4_9PLEO</name>
<gene>
    <name evidence="2" type="ORF">ALTATR162_LOCUS1129</name>
</gene>
<evidence type="ECO:0000313" key="2">
    <source>
        <dbReference type="EMBL" id="CAG5142324.1"/>
    </source>
</evidence>
<dbReference type="OrthoDB" id="3677625at2759"/>
<keyword evidence="3" id="KW-1185">Reference proteome</keyword>
<comment type="caution">
    <text evidence="2">The sequence shown here is derived from an EMBL/GenBank/DDBJ whole genome shotgun (WGS) entry which is preliminary data.</text>
</comment>
<dbReference type="RefSeq" id="XP_043164659.1">
    <property type="nucleotide sequence ID" value="XM_043308724.1"/>
</dbReference>
<feature type="region of interest" description="Disordered" evidence="1">
    <location>
        <begin position="1"/>
        <end position="21"/>
    </location>
</feature>